<gene>
    <name evidence="2" type="ORF">S01H4_47935</name>
</gene>
<comment type="caution">
    <text evidence="2">The sequence shown here is derived from an EMBL/GenBank/DDBJ whole genome shotgun (WGS) entry which is preliminary data.</text>
</comment>
<reference evidence="2" key="1">
    <citation type="journal article" date="2014" name="Front. Microbiol.">
        <title>High frequency of phylogenetically diverse reductive dehalogenase-homologous genes in deep subseafloor sedimentary metagenomes.</title>
        <authorList>
            <person name="Kawai M."/>
            <person name="Futagami T."/>
            <person name="Toyoda A."/>
            <person name="Takaki Y."/>
            <person name="Nishi S."/>
            <person name="Hori S."/>
            <person name="Arai W."/>
            <person name="Tsubouchi T."/>
            <person name="Morono Y."/>
            <person name="Uchiyama I."/>
            <person name="Ito T."/>
            <person name="Fujiyama A."/>
            <person name="Inagaki F."/>
            <person name="Takami H."/>
        </authorList>
    </citation>
    <scope>NUCLEOTIDE SEQUENCE</scope>
    <source>
        <strain evidence="2">Expedition CK06-06</strain>
    </source>
</reference>
<accession>X1E3B7</accession>
<organism evidence="2">
    <name type="scientific">marine sediment metagenome</name>
    <dbReference type="NCBI Taxonomy" id="412755"/>
    <lineage>
        <taxon>unclassified sequences</taxon>
        <taxon>metagenomes</taxon>
        <taxon>ecological metagenomes</taxon>
    </lineage>
</organism>
<name>X1E3B7_9ZZZZ</name>
<evidence type="ECO:0000313" key="2">
    <source>
        <dbReference type="EMBL" id="GAH03153.1"/>
    </source>
</evidence>
<keyword evidence="1" id="KW-1133">Transmembrane helix</keyword>
<sequence length="45" mass="5030">AIDPIAAVMVLIAPMNTRLGIILQRYRLKKTAKYVKALKIHAVAR</sequence>
<dbReference type="EMBL" id="BART01026970">
    <property type="protein sequence ID" value="GAH03153.1"/>
    <property type="molecule type" value="Genomic_DNA"/>
</dbReference>
<proteinExistence type="predicted"/>
<dbReference type="AlphaFoldDB" id="X1E3B7"/>
<keyword evidence="1" id="KW-0812">Transmembrane</keyword>
<keyword evidence="1" id="KW-0472">Membrane</keyword>
<feature type="transmembrane region" description="Helical" evidence="1">
    <location>
        <begin position="6"/>
        <end position="23"/>
    </location>
</feature>
<evidence type="ECO:0000256" key="1">
    <source>
        <dbReference type="SAM" id="Phobius"/>
    </source>
</evidence>
<protein>
    <submittedName>
        <fullName evidence="2">Uncharacterized protein</fullName>
    </submittedName>
</protein>
<feature type="non-terminal residue" evidence="2">
    <location>
        <position position="1"/>
    </location>
</feature>